<evidence type="ECO:0000256" key="3">
    <source>
        <dbReference type="ARBA" id="ARBA00022527"/>
    </source>
</evidence>
<dbReference type="GO" id="GO:0004674">
    <property type="term" value="F:protein serine/threonine kinase activity"/>
    <property type="evidence" value="ECO:0007669"/>
    <property type="project" value="UniProtKB-KW"/>
</dbReference>
<dbReference type="SUPFAM" id="SSF56112">
    <property type="entry name" value="Protein kinase-like (PK-like)"/>
    <property type="match status" value="1"/>
</dbReference>
<dbReference type="Gene3D" id="1.10.510.10">
    <property type="entry name" value="Transferase(Phosphotransferase) domain 1"/>
    <property type="match status" value="1"/>
</dbReference>
<evidence type="ECO:0000256" key="4">
    <source>
        <dbReference type="ARBA" id="ARBA00022679"/>
    </source>
</evidence>
<evidence type="ECO:0000313" key="15">
    <source>
        <dbReference type="Proteomes" id="UP000233837"/>
    </source>
</evidence>
<dbReference type="GO" id="GO:0005886">
    <property type="term" value="C:plasma membrane"/>
    <property type="evidence" value="ECO:0007669"/>
    <property type="project" value="UniProtKB-SubCell"/>
</dbReference>
<evidence type="ECO:0000256" key="1">
    <source>
        <dbReference type="ARBA" id="ARBA00004162"/>
    </source>
</evidence>
<reference evidence="14 15" key="2">
    <citation type="journal article" date="2017" name="Nature">
        <title>The Apostasia genome and the evolution of orchids.</title>
        <authorList>
            <person name="Zhang G.Q."/>
            <person name="Liu K.W."/>
            <person name="Li Z."/>
            <person name="Lohaus R."/>
            <person name="Hsiao Y.Y."/>
            <person name="Niu S.C."/>
            <person name="Wang J.Y."/>
            <person name="Lin Y.C."/>
            <person name="Xu Q."/>
            <person name="Chen L.J."/>
            <person name="Yoshida K."/>
            <person name="Fujiwara S."/>
            <person name="Wang Z.W."/>
            <person name="Zhang Y.Q."/>
            <person name="Mitsuda N."/>
            <person name="Wang M."/>
            <person name="Liu G.H."/>
            <person name="Pecoraro L."/>
            <person name="Huang H.X."/>
            <person name="Xiao X.J."/>
            <person name="Lin M."/>
            <person name="Wu X.Y."/>
            <person name="Wu W.L."/>
            <person name="Chen Y.Y."/>
            <person name="Chang S.B."/>
            <person name="Sakamoto S."/>
            <person name="Ohme-Takagi M."/>
            <person name="Yagi M."/>
            <person name="Zeng S.J."/>
            <person name="Shen C.Y."/>
            <person name="Yeh C.M."/>
            <person name="Luo Y.B."/>
            <person name="Tsai W.C."/>
            <person name="Van de Peer Y."/>
            <person name="Liu Z.J."/>
        </authorList>
    </citation>
    <scope>NUCLEOTIDE SEQUENCE [LARGE SCALE GENOMIC DNA]</scope>
    <source>
        <tissue evidence="14">The whole plant</tissue>
    </source>
</reference>
<keyword evidence="15" id="KW-1185">Reference proteome</keyword>
<evidence type="ECO:0000256" key="2">
    <source>
        <dbReference type="ARBA" id="ARBA00012513"/>
    </source>
</evidence>
<comment type="catalytic activity">
    <reaction evidence="11">
        <text>L-seryl-[protein] + ATP = O-phospho-L-seryl-[protein] + ADP + H(+)</text>
        <dbReference type="Rhea" id="RHEA:17989"/>
        <dbReference type="Rhea" id="RHEA-COMP:9863"/>
        <dbReference type="Rhea" id="RHEA-COMP:11604"/>
        <dbReference type="ChEBI" id="CHEBI:15378"/>
        <dbReference type="ChEBI" id="CHEBI:29999"/>
        <dbReference type="ChEBI" id="CHEBI:30616"/>
        <dbReference type="ChEBI" id="CHEBI:83421"/>
        <dbReference type="ChEBI" id="CHEBI:456216"/>
        <dbReference type="EC" id="2.7.11.1"/>
    </reaction>
</comment>
<organism evidence="14 15">
    <name type="scientific">Dendrobium catenatum</name>
    <dbReference type="NCBI Taxonomy" id="906689"/>
    <lineage>
        <taxon>Eukaryota</taxon>
        <taxon>Viridiplantae</taxon>
        <taxon>Streptophyta</taxon>
        <taxon>Embryophyta</taxon>
        <taxon>Tracheophyta</taxon>
        <taxon>Spermatophyta</taxon>
        <taxon>Magnoliopsida</taxon>
        <taxon>Liliopsida</taxon>
        <taxon>Asparagales</taxon>
        <taxon>Orchidaceae</taxon>
        <taxon>Epidendroideae</taxon>
        <taxon>Malaxideae</taxon>
        <taxon>Dendrobiinae</taxon>
        <taxon>Dendrobium</taxon>
    </lineage>
</organism>
<keyword evidence="9" id="KW-0472">Membrane</keyword>
<sequence>MYCRRSAVDDVRSRRSRAVDEDRRQIRWAVDEDRHRRRWACDDDRRRRRREIGDYPPLELPLQWRDSPPEYLPLELPLKWRNPLPDHLLRNPEPLIPEFNRHRRRRNADHVQRRETLRLAHVEASIDRIDALCANVLQSVERIMSRTATIPSPSLNCSTNNQAQPNLLQPSDSPSNDHSVAEKPLCYRDVAPDTELDYQTKPANARLPPVSPDLPLSSRDPISVKQYRSVSTFRSTDCSSSIQLNVALVPTDRAEKQLDVDYNSTDDSALLYDADDGEVNAPTAATWIFPIPAKDPMMMKSNDCFSDVDSCLHLEYASSVEAGIYHLDSVVPAGGGASPGFIMLDFAKSKPTHSYTGSHSMSSSEDAVVSDGGGNEMADTSICTGGELKPAAMPPTSVMTRHDEILKTHLLGYPCAMLASPEAGHFVLVTHSDLFKPTYAHNNAMRAPYSAMDGNYSQLQVLNISNYTLSDAFKSQVKPSKKMEVKYQRGCSPVALADQFAKRNDRHLVVHGNGEIELNTNFILVIRNVFPAGVKMPRLSSTNKANPTSCSQVARHNVANDFVQLGVDDFYVEIDLVLQDNMNIAVKRLKDGLPYCVVLGIARALSYPHESCNSKIIHSDINSANVFLDEYFEAVVGDLALAKLMDMKKTIVTSQICGTQRLKAPAYITTGKASEKTDVFGYDIMLLELVTGQRALCFEGIDDLFFPSNYAFIESDLIFADLFGLRNPIREEVYQAIEDCKAIGIRVMSFGNFQEATLQEENIENKVFDPGICVPPYLPSN</sequence>
<dbReference type="Pfam" id="PF00069">
    <property type="entry name" value="Pkinase"/>
    <property type="match status" value="1"/>
</dbReference>
<keyword evidence="5" id="KW-0812">Transmembrane</keyword>
<dbReference type="PROSITE" id="PS50011">
    <property type="entry name" value="PROTEIN_KINASE_DOM"/>
    <property type="match status" value="1"/>
</dbReference>
<comment type="subcellular location">
    <subcellularLocation>
        <location evidence="1">Cell membrane</location>
        <topology evidence="1">Single-pass membrane protein</topology>
    </subcellularLocation>
</comment>
<proteinExistence type="predicted"/>
<dbReference type="InterPro" id="IPR047117">
    <property type="entry name" value="PERK1-13-like"/>
</dbReference>
<evidence type="ECO:0000256" key="10">
    <source>
        <dbReference type="ARBA" id="ARBA00047899"/>
    </source>
</evidence>
<dbReference type="InterPro" id="IPR011009">
    <property type="entry name" value="Kinase-like_dom_sf"/>
</dbReference>
<keyword evidence="7" id="KW-0067">ATP-binding</keyword>
<dbReference type="GO" id="GO:0005524">
    <property type="term" value="F:ATP binding"/>
    <property type="evidence" value="ECO:0007669"/>
    <property type="project" value="UniProtKB-KW"/>
</dbReference>
<dbReference type="EC" id="2.7.11.1" evidence="2"/>
<keyword evidence="14" id="KW-0418">Kinase</keyword>
<dbReference type="AlphaFoldDB" id="A0A2I0VP72"/>
<keyword evidence="4" id="KW-0808">Transferase</keyword>
<keyword evidence="8" id="KW-1133">Transmembrane helix</keyword>
<evidence type="ECO:0000256" key="6">
    <source>
        <dbReference type="ARBA" id="ARBA00022741"/>
    </source>
</evidence>
<evidence type="ECO:0000256" key="7">
    <source>
        <dbReference type="ARBA" id="ARBA00022840"/>
    </source>
</evidence>
<comment type="catalytic activity">
    <reaction evidence="10">
        <text>L-threonyl-[protein] + ATP = O-phospho-L-threonyl-[protein] + ADP + H(+)</text>
        <dbReference type="Rhea" id="RHEA:46608"/>
        <dbReference type="Rhea" id="RHEA-COMP:11060"/>
        <dbReference type="Rhea" id="RHEA-COMP:11605"/>
        <dbReference type="ChEBI" id="CHEBI:15378"/>
        <dbReference type="ChEBI" id="CHEBI:30013"/>
        <dbReference type="ChEBI" id="CHEBI:30616"/>
        <dbReference type="ChEBI" id="CHEBI:61977"/>
        <dbReference type="ChEBI" id="CHEBI:456216"/>
        <dbReference type="EC" id="2.7.11.1"/>
    </reaction>
</comment>
<dbReference type="InterPro" id="IPR000719">
    <property type="entry name" value="Prot_kinase_dom"/>
</dbReference>
<gene>
    <name evidence="14" type="ORF">MA16_Dca015925</name>
</gene>
<keyword evidence="3" id="KW-0723">Serine/threonine-protein kinase</keyword>
<reference evidence="14 15" key="1">
    <citation type="journal article" date="2016" name="Sci. Rep.">
        <title>The Dendrobium catenatum Lindl. genome sequence provides insights into polysaccharide synthase, floral development and adaptive evolution.</title>
        <authorList>
            <person name="Zhang G.Q."/>
            <person name="Xu Q."/>
            <person name="Bian C."/>
            <person name="Tsai W.C."/>
            <person name="Yeh C.M."/>
            <person name="Liu K.W."/>
            <person name="Yoshida K."/>
            <person name="Zhang L.S."/>
            <person name="Chang S.B."/>
            <person name="Chen F."/>
            <person name="Shi Y."/>
            <person name="Su Y.Y."/>
            <person name="Zhang Y.Q."/>
            <person name="Chen L.J."/>
            <person name="Yin Y."/>
            <person name="Lin M."/>
            <person name="Huang H."/>
            <person name="Deng H."/>
            <person name="Wang Z.W."/>
            <person name="Zhu S.L."/>
            <person name="Zhao X."/>
            <person name="Deng C."/>
            <person name="Niu S.C."/>
            <person name="Huang J."/>
            <person name="Wang M."/>
            <person name="Liu G.H."/>
            <person name="Yang H.J."/>
            <person name="Xiao X.J."/>
            <person name="Hsiao Y.Y."/>
            <person name="Wu W.L."/>
            <person name="Chen Y.Y."/>
            <person name="Mitsuda N."/>
            <person name="Ohme-Takagi M."/>
            <person name="Luo Y.B."/>
            <person name="Van de Peer Y."/>
            <person name="Liu Z.J."/>
        </authorList>
    </citation>
    <scope>NUCLEOTIDE SEQUENCE [LARGE SCALE GENOMIC DNA]</scope>
    <source>
        <tissue evidence="14">The whole plant</tissue>
    </source>
</reference>
<name>A0A2I0VP72_9ASPA</name>
<keyword evidence="6" id="KW-0547">Nucleotide-binding</keyword>
<keyword evidence="14" id="KW-0675">Receptor</keyword>
<dbReference type="EMBL" id="KZ503374">
    <property type="protein sequence ID" value="PKU65214.1"/>
    <property type="molecule type" value="Genomic_DNA"/>
</dbReference>
<accession>A0A2I0VP72</accession>
<evidence type="ECO:0000259" key="13">
    <source>
        <dbReference type="PROSITE" id="PS50011"/>
    </source>
</evidence>
<protein>
    <recommendedName>
        <fullName evidence="2">non-specific serine/threonine protein kinase</fullName>
        <ecNumber evidence="2">2.7.11.1</ecNumber>
    </recommendedName>
</protein>
<evidence type="ECO:0000256" key="8">
    <source>
        <dbReference type="ARBA" id="ARBA00022989"/>
    </source>
</evidence>
<evidence type="ECO:0000256" key="11">
    <source>
        <dbReference type="ARBA" id="ARBA00048679"/>
    </source>
</evidence>
<dbReference type="Proteomes" id="UP000233837">
    <property type="component" value="Unassembled WGS sequence"/>
</dbReference>
<dbReference type="PANTHER" id="PTHR47982:SF6">
    <property type="entry name" value="PROLINE-RICH RECEPTOR-LIKE PROTEIN KINASE PERK4"/>
    <property type="match status" value="1"/>
</dbReference>
<evidence type="ECO:0000256" key="12">
    <source>
        <dbReference type="SAM" id="MobiDB-lite"/>
    </source>
</evidence>
<evidence type="ECO:0000256" key="9">
    <source>
        <dbReference type="ARBA" id="ARBA00023136"/>
    </source>
</evidence>
<dbReference type="PANTHER" id="PTHR47982">
    <property type="entry name" value="PROLINE-RICH RECEPTOR-LIKE PROTEIN KINASE PERK4"/>
    <property type="match status" value="1"/>
</dbReference>
<feature type="domain" description="Protein kinase" evidence="13">
    <location>
        <begin position="456"/>
        <end position="781"/>
    </location>
</feature>
<evidence type="ECO:0000256" key="5">
    <source>
        <dbReference type="ARBA" id="ARBA00022692"/>
    </source>
</evidence>
<feature type="region of interest" description="Disordered" evidence="12">
    <location>
        <begin position="150"/>
        <end position="180"/>
    </location>
</feature>
<feature type="compositionally biased region" description="Polar residues" evidence="12">
    <location>
        <begin position="150"/>
        <end position="178"/>
    </location>
</feature>
<evidence type="ECO:0000313" key="14">
    <source>
        <dbReference type="EMBL" id="PKU65214.1"/>
    </source>
</evidence>